<dbReference type="CDD" id="cd06163">
    <property type="entry name" value="S2P-M50_PDZ_RseP-like"/>
    <property type="match status" value="1"/>
</dbReference>
<dbReference type="AlphaFoldDB" id="A0A9J6P4P2"/>
<evidence type="ECO:0000256" key="11">
    <source>
        <dbReference type="RuleBase" id="RU362031"/>
    </source>
</evidence>
<evidence type="ECO:0000256" key="2">
    <source>
        <dbReference type="ARBA" id="ARBA00004141"/>
    </source>
</evidence>
<accession>A0A9J6P4P2</accession>
<evidence type="ECO:0000256" key="10">
    <source>
        <dbReference type="ARBA" id="ARBA00023136"/>
    </source>
</evidence>
<dbReference type="RefSeq" id="WP_250860215.1">
    <property type="nucleotide sequence ID" value="NZ_JAGSOJ010000003.1"/>
</dbReference>
<dbReference type="InterPro" id="IPR008915">
    <property type="entry name" value="Peptidase_M50"/>
</dbReference>
<evidence type="ECO:0000256" key="7">
    <source>
        <dbReference type="ARBA" id="ARBA00022833"/>
    </source>
</evidence>
<feature type="transmembrane region" description="Helical" evidence="11">
    <location>
        <begin position="12"/>
        <end position="34"/>
    </location>
</feature>
<evidence type="ECO:0000256" key="3">
    <source>
        <dbReference type="ARBA" id="ARBA00007931"/>
    </source>
</evidence>
<keyword evidence="6 11" id="KW-0378">Hydrolase</keyword>
<sequence length="346" mass="38128">MSLEIIVKNIPFIIMGLLAFSVLVIWHELGHFILAKLNGVKVEEFSVGMGKKIFGVNGKETEYNVRMLPIGGYVKMLGEEGECKDERAFANKANWRRLTIVAAGPIFNFILAILLFGMVYSLTGTLVPNVAELTKDAPAISVGIKEGDKIIEANEKKINTWTDFLVVMSDNKGESVDLKIDREGEIIEFNIVPKEIEEEGRTRYIVGIAPEVIKPSFGKALELGVKETKSMVQQTFGFFGKAFKGKASKDDVGGPVTIFKLTGRVAKAGLLPLINFMAIISVQLAIFNILPFPALDGGWILILILQMITGKKFNEDIVGKINYIGFMVLLGLMVLVTIKDVLYPVI</sequence>
<feature type="transmembrane region" description="Helical" evidence="11">
    <location>
        <begin position="321"/>
        <end position="338"/>
    </location>
</feature>
<evidence type="ECO:0000256" key="5">
    <source>
        <dbReference type="ARBA" id="ARBA00022692"/>
    </source>
</evidence>
<keyword evidence="10 11" id="KW-0472">Membrane</keyword>
<feature type="domain" description="PDZ" evidence="12">
    <location>
        <begin position="112"/>
        <end position="184"/>
    </location>
</feature>
<name>A0A9J6P4P2_9CLOT</name>
<keyword evidence="14" id="KW-1185">Reference proteome</keyword>
<feature type="transmembrane region" description="Helical" evidence="11">
    <location>
        <begin position="98"/>
        <end position="120"/>
    </location>
</feature>
<keyword evidence="8 11" id="KW-1133">Transmembrane helix</keyword>
<comment type="cofactor">
    <cofactor evidence="1 11">
        <name>Zn(2+)</name>
        <dbReference type="ChEBI" id="CHEBI:29105"/>
    </cofactor>
</comment>
<keyword evidence="7 11" id="KW-0862">Zinc</keyword>
<dbReference type="PANTHER" id="PTHR42837:SF2">
    <property type="entry name" value="MEMBRANE METALLOPROTEASE ARASP2, CHLOROPLASTIC-RELATED"/>
    <property type="match status" value="1"/>
</dbReference>
<gene>
    <name evidence="13" type="primary">rseP</name>
    <name evidence="13" type="ORF">KDK92_15360</name>
</gene>
<dbReference type="InterPro" id="IPR004387">
    <property type="entry name" value="Pept_M50_Zn"/>
</dbReference>
<evidence type="ECO:0000256" key="4">
    <source>
        <dbReference type="ARBA" id="ARBA00022670"/>
    </source>
</evidence>
<evidence type="ECO:0000313" key="13">
    <source>
        <dbReference type="EMBL" id="MCM1991110.1"/>
    </source>
</evidence>
<keyword evidence="9 11" id="KW-0482">Metalloprotease</keyword>
<protein>
    <recommendedName>
        <fullName evidence="11">Zinc metalloprotease</fullName>
        <ecNumber evidence="11">3.4.24.-</ecNumber>
    </recommendedName>
</protein>
<keyword evidence="11" id="KW-0479">Metal-binding</keyword>
<comment type="caution">
    <text evidence="13">The sequence shown here is derived from an EMBL/GenBank/DDBJ whole genome shotgun (WGS) entry which is preliminary data.</text>
</comment>
<dbReference type="SUPFAM" id="SSF50156">
    <property type="entry name" value="PDZ domain-like"/>
    <property type="match status" value="1"/>
</dbReference>
<organism evidence="13 14">
    <name type="scientific">Oceanirhabdus seepicola</name>
    <dbReference type="NCBI Taxonomy" id="2828781"/>
    <lineage>
        <taxon>Bacteria</taxon>
        <taxon>Bacillati</taxon>
        <taxon>Bacillota</taxon>
        <taxon>Clostridia</taxon>
        <taxon>Eubacteriales</taxon>
        <taxon>Clostridiaceae</taxon>
        <taxon>Oceanirhabdus</taxon>
    </lineage>
</organism>
<evidence type="ECO:0000256" key="6">
    <source>
        <dbReference type="ARBA" id="ARBA00022801"/>
    </source>
</evidence>
<comment type="similarity">
    <text evidence="3 11">Belongs to the peptidase M50B family.</text>
</comment>
<evidence type="ECO:0000259" key="12">
    <source>
        <dbReference type="SMART" id="SM00228"/>
    </source>
</evidence>
<dbReference type="InterPro" id="IPR001478">
    <property type="entry name" value="PDZ"/>
</dbReference>
<keyword evidence="5 11" id="KW-0812">Transmembrane</keyword>
<dbReference type="CDD" id="cd23081">
    <property type="entry name" value="cpPDZ_EcRseP-like"/>
    <property type="match status" value="1"/>
</dbReference>
<dbReference type="EC" id="3.4.24.-" evidence="11"/>
<dbReference type="GO" id="GO:0006508">
    <property type="term" value="P:proteolysis"/>
    <property type="evidence" value="ECO:0007669"/>
    <property type="project" value="UniProtKB-KW"/>
</dbReference>
<evidence type="ECO:0000256" key="1">
    <source>
        <dbReference type="ARBA" id="ARBA00001947"/>
    </source>
</evidence>
<dbReference type="NCBIfam" id="TIGR00054">
    <property type="entry name" value="RIP metalloprotease RseP"/>
    <property type="match status" value="1"/>
</dbReference>
<comment type="subcellular location">
    <subcellularLocation>
        <location evidence="2">Membrane</location>
        <topology evidence="2">Multi-pass membrane protein</topology>
    </subcellularLocation>
</comment>
<evidence type="ECO:0000313" key="14">
    <source>
        <dbReference type="Proteomes" id="UP001056429"/>
    </source>
</evidence>
<dbReference type="PANTHER" id="PTHR42837">
    <property type="entry name" value="REGULATOR OF SIGMA-E PROTEASE RSEP"/>
    <property type="match status" value="1"/>
</dbReference>
<keyword evidence="4" id="KW-0645">Protease</keyword>
<evidence type="ECO:0000256" key="8">
    <source>
        <dbReference type="ARBA" id="ARBA00022989"/>
    </source>
</evidence>
<dbReference type="EMBL" id="JAGSOJ010000003">
    <property type="protein sequence ID" value="MCM1991110.1"/>
    <property type="molecule type" value="Genomic_DNA"/>
</dbReference>
<dbReference type="InterPro" id="IPR036034">
    <property type="entry name" value="PDZ_sf"/>
</dbReference>
<dbReference type="Proteomes" id="UP001056429">
    <property type="component" value="Unassembled WGS sequence"/>
</dbReference>
<feature type="transmembrane region" description="Helical" evidence="11">
    <location>
        <begin position="292"/>
        <end position="309"/>
    </location>
</feature>
<evidence type="ECO:0000256" key="9">
    <source>
        <dbReference type="ARBA" id="ARBA00023049"/>
    </source>
</evidence>
<reference evidence="13" key="2">
    <citation type="submission" date="2021-04" db="EMBL/GenBank/DDBJ databases">
        <authorList>
            <person name="Dong X."/>
        </authorList>
    </citation>
    <scope>NUCLEOTIDE SEQUENCE</scope>
    <source>
        <strain evidence="13">ZWT</strain>
    </source>
</reference>
<dbReference type="GO" id="GO:0046872">
    <property type="term" value="F:metal ion binding"/>
    <property type="evidence" value="ECO:0007669"/>
    <property type="project" value="UniProtKB-KW"/>
</dbReference>
<dbReference type="Pfam" id="PF02163">
    <property type="entry name" value="Peptidase_M50"/>
    <property type="match status" value="1"/>
</dbReference>
<proteinExistence type="inferred from homology"/>
<dbReference type="GO" id="GO:0016020">
    <property type="term" value="C:membrane"/>
    <property type="evidence" value="ECO:0007669"/>
    <property type="project" value="UniProtKB-SubCell"/>
</dbReference>
<reference evidence="13" key="1">
    <citation type="journal article" date="2021" name="mSystems">
        <title>Bacteria and Archaea Synergistically Convert Glycine Betaine to Biogenic Methane in the Formosa Cold Seep of the South China Sea.</title>
        <authorList>
            <person name="Li L."/>
            <person name="Zhang W."/>
            <person name="Zhang S."/>
            <person name="Song L."/>
            <person name="Sun Q."/>
            <person name="Zhang H."/>
            <person name="Xiang H."/>
            <person name="Dong X."/>
        </authorList>
    </citation>
    <scope>NUCLEOTIDE SEQUENCE</scope>
    <source>
        <strain evidence="13">ZWT</strain>
    </source>
</reference>
<dbReference type="SMART" id="SM00228">
    <property type="entry name" value="PDZ"/>
    <property type="match status" value="1"/>
</dbReference>
<dbReference type="GO" id="GO:0004222">
    <property type="term" value="F:metalloendopeptidase activity"/>
    <property type="evidence" value="ECO:0007669"/>
    <property type="project" value="InterPro"/>
</dbReference>
<dbReference type="Gene3D" id="2.30.42.10">
    <property type="match status" value="1"/>
</dbReference>